<keyword evidence="3" id="KW-1185">Reference proteome</keyword>
<evidence type="ECO:0000256" key="1">
    <source>
        <dbReference type="SAM" id="Phobius"/>
    </source>
</evidence>
<keyword evidence="1" id="KW-1133">Transmembrane helix</keyword>
<feature type="transmembrane region" description="Helical" evidence="1">
    <location>
        <begin position="153"/>
        <end position="174"/>
    </location>
</feature>
<proteinExistence type="predicted"/>
<feature type="transmembrane region" description="Helical" evidence="1">
    <location>
        <begin position="128"/>
        <end position="147"/>
    </location>
</feature>
<feature type="transmembrane region" description="Helical" evidence="1">
    <location>
        <begin position="69"/>
        <end position="88"/>
    </location>
</feature>
<sequence>MDDRIHLIIKRVSDTIGSSVAVCVTGSPTLGLLAFTRRVGTDYLAEALLSASPPVPTLQMSHFGRARRFSFWFLALLFHTMNALLYAIKMEADQWCLWTKISGSVMTLVLCIGLFVILGRKFPITKDVLISAGIIGTFYVPTAVVSMRSSSSWSAVVLGIIHILITLLMHILRFSCQEGFRQFEDLPFKVALLGIFGALLTFVPDYSLSAYKTAALIGLLFRLFDVIFILGGARDTVNRFLVRLHVFLV</sequence>
<keyword evidence="1" id="KW-0472">Membrane</keyword>
<feature type="transmembrane region" description="Helical" evidence="1">
    <location>
        <begin position="100"/>
        <end position="119"/>
    </location>
</feature>
<dbReference type="Proteomes" id="UP001497457">
    <property type="component" value="Chromosome 18b"/>
</dbReference>
<name>A0ABC8Z2C0_9POAL</name>
<accession>A0ABC8Z2C0</accession>
<keyword evidence="1" id="KW-0812">Transmembrane</keyword>
<feature type="transmembrane region" description="Helical" evidence="1">
    <location>
        <begin position="215"/>
        <end position="233"/>
    </location>
</feature>
<protein>
    <submittedName>
        <fullName evidence="2">Uncharacterized protein</fullName>
    </submittedName>
</protein>
<evidence type="ECO:0000313" key="2">
    <source>
        <dbReference type="EMBL" id="CAL4954309.1"/>
    </source>
</evidence>
<gene>
    <name evidence="2" type="ORF">URODEC1_LOCUS40725</name>
</gene>
<organism evidence="2 3">
    <name type="scientific">Urochloa decumbens</name>
    <dbReference type="NCBI Taxonomy" id="240449"/>
    <lineage>
        <taxon>Eukaryota</taxon>
        <taxon>Viridiplantae</taxon>
        <taxon>Streptophyta</taxon>
        <taxon>Embryophyta</taxon>
        <taxon>Tracheophyta</taxon>
        <taxon>Spermatophyta</taxon>
        <taxon>Magnoliopsida</taxon>
        <taxon>Liliopsida</taxon>
        <taxon>Poales</taxon>
        <taxon>Poaceae</taxon>
        <taxon>PACMAD clade</taxon>
        <taxon>Panicoideae</taxon>
        <taxon>Panicodae</taxon>
        <taxon>Paniceae</taxon>
        <taxon>Melinidinae</taxon>
        <taxon>Urochloa</taxon>
    </lineage>
</organism>
<feature type="transmembrane region" description="Helical" evidence="1">
    <location>
        <begin position="186"/>
        <end position="203"/>
    </location>
</feature>
<evidence type="ECO:0000313" key="3">
    <source>
        <dbReference type="Proteomes" id="UP001497457"/>
    </source>
</evidence>
<dbReference type="EMBL" id="OZ075128">
    <property type="protein sequence ID" value="CAL4954309.1"/>
    <property type="molecule type" value="Genomic_DNA"/>
</dbReference>
<reference evidence="2" key="1">
    <citation type="submission" date="2024-10" db="EMBL/GenBank/DDBJ databases">
        <authorList>
            <person name="Ryan C."/>
        </authorList>
    </citation>
    <scope>NUCLEOTIDE SEQUENCE [LARGE SCALE GENOMIC DNA]</scope>
</reference>
<dbReference type="AlphaFoldDB" id="A0ABC8Z2C0"/>